<feature type="compositionally biased region" description="Basic and acidic residues" evidence="8">
    <location>
        <begin position="193"/>
        <end position="203"/>
    </location>
</feature>
<dbReference type="SUPFAM" id="SSF82199">
    <property type="entry name" value="SET domain"/>
    <property type="match status" value="1"/>
</dbReference>
<gene>
    <name evidence="11" type="ORF">CcaverHIS019_0603200</name>
</gene>
<evidence type="ECO:0000256" key="7">
    <source>
        <dbReference type="ARBA" id="ARBA00022833"/>
    </source>
</evidence>
<feature type="compositionally biased region" description="Low complexity" evidence="8">
    <location>
        <begin position="340"/>
        <end position="359"/>
    </location>
</feature>
<keyword evidence="4" id="KW-0808">Transferase</keyword>
<sequence>MAGPRQSLGTQEDPFVFDDDSDDKQPQHSSQHQQLRTPRRSRVRAQGLVRQPDSDPDESDLNAQLNKLREREKRGAAGPSALAQPPVIATPSSSQRMNGSSVSNRENGSNYKGKGKRGEVTSPVATQRPLRDYFSDNAEAGPSRQIVVIDSDDETKTTKRKANLPPSQRKKKRRTDGFHEGTHLGSWGNFEKLVVEGRPEGQRPKANKAPSSLGPKLGEWGNFEPLNVLGQPPSQAQITPHRVRLRERSPSRTVKHHGMMARKSTGGKAPRGTLGGAKAPTATPVAEGDAPGPPLPRASATPLFTFPPPEAELPAPVKKRMGPLWATDNASPEQPPPRPLSRSSSRPSSRPVSRPASQPLATPEASPSMSQPLASAPEPKSASSPPQPALSTVVTRTSPFPSLSGAAVSPSAEAMVLDDAPRDSVGMADIDDDEDLIPPLPEGSLTPAPHSAIDDGPSFEIDEDVISVFDDAEIEEIVAPGDATGPAEEPTSTAVAERATEDLENSPRARAPSTAPTTTTDNSRLAKMHDSHTEASPIDDAVLTPPSHGLAAPMEITDEEVEVLEVPARISRREWERLIDSAQRLSDGDGLFKRKESVTARELAPAGMAVKVNRHLDMHIIDQYHKLISKGSFLNPAIHREVFEMYMSMFTAVDEPNAPAIKVVNHIDGVPPNFEFQYSNQMLYSTEVPEPELGQGCGCEGPCDPLSTTCLCVKRQQLYFYNLEGYHGFQYNEDGTVKNHECPIWECGPNCGCPPECMNRVIQRGRSKDTVVEIFKTRQKGWGVRAKSFIKRGTFIGIYSGEFVTEAETEVRGRVYEKVGRTYLFDLDGYHISHPPDGLEDIDPRAYELAMTVKDRAQKWKAKELMELGTISDPSEAVGIDDNDCDFSYSAYSVDAFHLGFTRYINHSCNPNLVTSQAYVTDAHPERPLLVIFARFDIRPGEEMCISYKGTPDESEIVMETPRRGRRDKNKTSVQAYVNPRAVGRPNGGQCKCGMRNCDGNMFPS</sequence>
<proteinExistence type="predicted"/>
<feature type="compositionally biased region" description="Low complexity" evidence="8">
    <location>
        <begin position="508"/>
        <end position="520"/>
    </location>
</feature>
<feature type="region of interest" description="Disordered" evidence="8">
    <location>
        <begin position="1"/>
        <end position="458"/>
    </location>
</feature>
<evidence type="ECO:0000259" key="9">
    <source>
        <dbReference type="PROSITE" id="PS50280"/>
    </source>
</evidence>
<keyword evidence="3" id="KW-0489">Methyltransferase</keyword>
<dbReference type="SMART" id="SM00317">
    <property type="entry name" value="SET"/>
    <property type="match status" value="1"/>
</dbReference>
<evidence type="ECO:0000259" key="10">
    <source>
        <dbReference type="PROSITE" id="PS50867"/>
    </source>
</evidence>
<keyword evidence="5" id="KW-0949">S-adenosyl-L-methionine</keyword>
<keyword evidence="6" id="KW-0479">Metal-binding</keyword>
<dbReference type="Pfam" id="PF05033">
    <property type="entry name" value="Pre-SET"/>
    <property type="match status" value="1"/>
</dbReference>
<dbReference type="GO" id="GO:0042054">
    <property type="term" value="F:histone methyltransferase activity"/>
    <property type="evidence" value="ECO:0007669"/>
    <property type="project" value="InterPro"/>
</dbReference>
<organism evidence="11 12">
    <name type="scientific">Cutaneotrichosporon cavernicola</name>
    <dbReference type="NCBI Taxonomy" id="279322"/>
    <lineage>
        <taxon>Eukaryota</taxon>
        <taxon>Fungi</taxon>
        <taxon>Dikarya</taxon>
        <taxon>Basidiomycota</taxon>
        <taxon>Agaricomycotina</taxon>
        <taxon>Tremellomycetes</taxon>
        <taxon>Trichosporonales</taxon>
        <taxon>Trichosporonaceae</taxon>
        <taxon>Cutaneotrichosporon</taxon>
    </lineage>
</organism>
<dbReference type="PANTHER" id="PTHR46223">
    <property type="entry name" value="HISTONE-LYSINE N-METHYLTRANSFERASE SUV39H"/>
    <property type="match status" value="1"/>
</dbReference>
<comment type="subcellular location">
    <subcellularLocation>
        <location evidence="1">Chromosome</location>
    </subcellularLocation>
</comment>
<name>A0AA48L843_9TREE</name>
<evidence type="ECO:0000256" key="5">
    <source>
        <dbReference type="ARBA" id="ARBA00022691"/>
    </source>
</evidence>
<dbReference type="GeneID" id="85497731"/>
<dbReference type="KEGG" id="ccac:CcaHIS019_0603200"/>
<feature type="compositionally biased region" description="Polar residues" evidence="8">
    <location>
        <begin position="90"/>
        <end position="110"/>
    </location>
</feature>
<evidence type="ECO:0000256" key="2">
    <source>
        <dbReference type="ARBA" id="ARBA00022454"/>
    </source>
</evidence>
<feature type="compositionally biased region" description="Basic residues" evidence="8">
    <location>
        <begin position="158"/>
        <end position="174"/>
    </location>
</feature>
<evidence type="ECO:0000256" key="1">
    <source>
        <dbReference type="ARBA" id="ARBA00004286"/>
    </source>
</evidence>
<evidence type="ECO:0000313" key="11">
    <source>
        <dbReference type="EMBL" id="BEI93861.1"/>
    </source>
</evidence>
<reference evidence="11" key="1">
    <citation type="journal article" date="2023" name="BMC Genomics">
        <title>Chromosome-level genome assemblies of Cutaneotrichosporon spp. (Trichosporonales, Basidiomycota) reveal imbalanced evolution between nucleotide sequences and chromosome synteny.</title>
        <authorList>
            <person name="Kobayashi Y."/>
            <person name="Kayamori A."/>
            <person name="Aoki K."/>
            <person name="Shiwa Y."/>
            <person name="Matsutani M."/>
            <person name="Fujita N."/>
            <person name="Sugita T."/>
            <person name="Iwasaki W."/>
            <person name="Tanaka N."/>
            <person name="Takashima M."/>
        </authorList>
    </citation>
    <scope>NUCLEOTIDE SEQUENCE</scope>
    <source>
        <strain evidence="11">HIS019</strain>
    </source>
</reference>
<dbReference type="RefSeq" id="XP_060459126.1">
    <property type="nucleotide sequence ID" value="XM_060602764.1"/>
</dbReference>
<evidence type="ECO:0000256" key="3">
    <source>
        <dbReference type="ARBA" id="ARBA00022603"/>
    </source>
</evidence>
<feature type="compositionally biased region" description="Low complexity" evidence="8">
    <location>
        <begin position="372"/>
        <end position="384"/>
    </location>
</feature>
<dbReference type="Pfam" id="PF00856">
    <property type="entry name" value="SET"/>
    <property type="match status" value="1"/>
</dbReference>
<dbReference type="GO" id="GO:0032259">
    <property type="term" value="P:methylation"/>
    <property type="evidence" value="ECO:0007669"/>
    <property type="project" value="UniProtKB-KW"/>
</dbReference>
<evidence type="ECO:0000256" key="6">
    <source>
        <dbReference type="ARBA" id="ARBA00022723"/>
    </source>
</evidence>
<keyword evidence="12" id="KW-1185">Reference proteome</keyword>
<feature type="compositionally biased region" description="Basic and acidic residues" evidence="8">
    <location>
        <begin position="498"/>
        <end position="507"/>
    </location>
</feature>
<accession>A0AA48L843</accession>
<dbReference type="EMBL" id="AP028217">
    <property type="protein sequence ID" value="BEI93861.1"/>
    <property type="molecule type" value="Genomic_DNA"/>
</dbReference>
<keyword evidence="2" id="KW-0158">Chromosome</keyword>
<dbReference type="GO" id="GO:0008270">
    <property type="term" value="F:zinc ion binding"/>
    <property type="evidence" value="ECO:0007669"/>
    <property type="project" value="InterPro"/>
</dbReference>
<dbReference type="AlphaFoldDB" id="A0AA48L843"/>
<protein>
    <recommendedName>
        <fullName evidence="13">SET domain-containing protein</fullName>
    </recommendedName>
</protein>
<dbReference type="InterPro" id="IPR046341">
    <property type="entry name" value="SET_dom_sf"/>
</dbReference>
<dbReference type="Proteomes" id="UP001233271">
    <property type="component" value="Chromosome 6"/>
</dbReference>
<feature type="compositionally biased region" description="Polar residues" evidence="8">
    <location>
        <begin position="392"/>
        <end position="401"/>
    </location>
</feature>
<keyword evidence="7" id="KW-0862">Zinc</keyword>
<dbReference type="GO" id="GO:0005694">
    <property type="term" value="C:chromosome"/>
    <property type="evidence" value="ECO:0007669"/>
    <property type="project" value="UniProtKB-SubCell"/>
</dbReference>
<dbReference type="SMART" id="SM00468">
    <property type="entry name" value="PreSET"/>
    <property type="match status" value="1"/>
</dbReference>
<dbReference type="Gene3D" id="2.170.270.10">
    <property type="entry name" value="SET domain"/>
    <property type="match status" value="1"/>
</dbReference>
<evidence type="ECO:0000313" key="12">
    <source>
        <dbReference type="Proteomes" id="UP001233271"/>
    </source>
</evidence>
<feature type="domain" description="SET" evidence="9">
    <location>
        <begin position="770"/>
        <end position="949"/>
    </location>
</feature>
<dbReference type="InterPro" id="IPR007728">
    <property type="entry name" value="Pre-SET_dom"/>
</dbReference>
<evidence type="ECO:0000256" key="4">
    <source>
        <dbReference type="ARBA" id="ARBA00022679"/>
    </source>
</evidence>
<dbReference type="InterPro" id="IPR050973">
    <property type="entry name" value="H3K9_Histone-Lys_N-MTase"/>
</dbReference>
<feature type="domain" description="Pre-SET" evidence="10">
    <location>
        <begin position="695"/>
        <end position="765"/>
    </location>
</feature>
<dbReference type="InterPro" id="IPR001214">
    <property type="entry name" value="SET_dom"/>
</dbReference>
<feature type="region of interest" description="Disordered" evidence="8">
    <location>
        <begin position="478"/>
        <end position="543"/>
    </location>
</feature>
<dbReference type="PROSITE" id="PS50867">
    <property type="entry name" value="PRE_SET"/>
    <property type="match status" value="1"/>
</dbReference>
<evidence type="ECO:0008006" key="13">
    <source>
        <dbReference type="Google" id="ProtNLM"/>
    </source>
</evidence>
<dbReference type="PROSITE" id="PS50280">
    <property type="entry name" value="SET"/>
    <property type="match status" value="1"/>
</dbReference>
<dbReference type="PANTHER" id="PTHR46223:SF3">
    <property type="entry name" value="HISTONE-LYSINE N-METHYLTRANSFERASE SET-23"/>
    <property type="match status" value="1"/>
</dbReference>
<dbReference type="GO" id="GO:0005634">
    <property type="term" value="C:nucleus"/>
    <property type="evidence" value="ECO:0007669"/>
    <property type="project" value="InterPro"/>
</dbReference>
<evidence type="ECO:0000256" key="8">
    <source>
        <dbReference type="SAM" id="MobiDB-lite"/>
    </source>
</evidence>